<evidence type="ECO:0000313" key="7">
    <source>
        <dbReference type="Proteomes" id="UP000000939"/>
    </source>
</evidence>
<organism evidence="6 7">
    <name type="scientific">Arcobacter nitrofigilis (strain ATCC 33309 / DSM 7299 / CCUG 15893 / LMG 7604 / NCTC 12251 / CI)</name>
    <name type="common">Campylobacter nitrofigilis</name>
    <dbReference type="NCBI Taxonomy" id="572480"/>
    <lineage>
        <taxon>Bacteria</taxon>
        <taxon>Pseudomonadati</taxon>
        <taxon>Campylobacterota</taxon>
        <taxon>Epsilonproteobacteria</taxon>
        <taxon>Campylobacterales</taxon>
        <taxon>Arcobacteraceae</taxon>
        <taxon>Arcobacter</taxon>
    </lineage>
</organism>
<feature type="domain" description="3-hydroxyisobutyrate dehydrogenase-like NAD-binding" evidence="5">
    <location>
        <begin position="163"/>
        <end position="280"/>
    </location>
</feature>
<dbReference type="GO" id="GO:0008679">
    <property type="term" value="F:2-hydroxy-3-oxopropionate reductase activity"/>
    <property type="evidence" value="ECO:0007669"/>
    <property type="project" value="UniProtKB-EC"/>
</dbReference>
<evidence type="ECO:0000256" key="3">
    <source>
        <dbReference type="PIRSR" id="PIRSR000103-1"/>
    </source>
</evidence>
<dbReference type="InterPro" id="IPR008927">
    <property type="entry name" value="6-PGluconate_DH-like_C_sf"/>
</dbReference>
<dbReference type="GO" id="GO:0050661">
    <property type="term" value="F:NADP binding"/>
    <property type="evidence" value="ECO:0007669"/>
    <property type="project" value="InterPro"/>
</dbReference>
<accession>D5V6A5</accession>
<dbReference type="STRING" id="572480.Arnit_2526"/>
<dbReference type="eggNOG" id="COG2084">
    <property type="taxonomic scope" value="Bacteria"/>
</dbReference>
<dbReference type="Gene3D" id="3.40.50.720">
    <property type="entry name" value="NAD(P)-binding Rossmann-like Domain"/>
    <property type="match status" value="1"/>
</dbReference>
<evidence type="ECO:0000256" key="1">
    <source>
        <dbReference type="ARBA" id="ARBA00023002"/>
    </source>
</evidence>
<dbReference type="InterPro" id="IPR029154">
    <property type="entry name" value="HIBADH-like_NADP-bd"/>
</dbReference>
<feature type="domain" description="6-phosphogluconate dehydrogenase NADP-binding" evidence="4">
    <location>
        <begin position="2"/>
        <end position="156"/>
    </location>
</feature>
<dbReference type="InterPro" id="IPR013328">
    <property type="entry name" value="6PGD_dom2"/>
</dbReference>
<dbReference type="GO" id="GO:0051287">
    <property type="term" value="F:NAD binding"/>
    <property type="evidence" value="ECO:0007669"/>
    <property type="project" value="InterPro"/>
</dbReference>
<evidence type="ECO:0000259" key="5">
    <source>
        <dbReference type="Pfam" id="PF14833"/>
    </source>
</evidence>
<dbReference type="RefSeq" id="WP_013136320.1">
    <property type="nucleotide sequence ID" value="NC_014166.1"/>
</dbReference>
<dbReference type="AlphaFoldDB" id="D5V6A5"/>
<dbReference type="PIRSF" id="PIRSF000103">
    <property type="entry name" value="HIBADH"/>
    <property type="match status" value="1"/>
</dbReference>
<dbReference type="Proteomes" id="UP000000939">
    <property type="component" value="Chromosome"/>
</dbReference>
<dbReference type="EC" id="1.1.1.60" evidence="6"/>
<reference evidence="6 7" key="1">
    <citation type="journal article" date="2010" name="Stand. Genomic Sci.">
        <title>Complete genome sequence of Arcobacter nitrofigilis type strain (CI).</title>
        <authorList>
            <person name="Pati A."/>
            <person name="Gronow S."/>
            <person name="Lapidus A."/>
            <person name="Copeland A."/>
            <person name="Glavina Del Rio T."/>
            <person name="Nolan M."/>
            <person name="Lucas S."/>
            <person name="Tice H."/>
            <person name="Cheng J.F."/>
            <person name="Han C."/>
            <person name="Chertkov O."/>
            <person name="Bruce D."/>
            <person name="Tapia R."/>
            <person name="Goodwin L."/>
            <person name="Pitluck S."/>
            <person name="Liolios K."/>
            <person name="Ivanova N."/>
            <person name="Mavromatis K."/>
            <person name="Chen A."/>
            <person name="Palaniappan K."/>
            <person name="Land M."/>
            <person name="Hauser L."/>
            <person name="Chang Y.J."/>
            <person name="Jeffries C.D."/>
            <person name="Detter J.C."/>
            <person name="Rohde M."/>
            <person name="Goker M."/>
            <person name="Bristow J."/>
            <person name="Eisen J.A."/>
            <person name="Markowitz V."/>
            <person name="Hugenholtz P."/>
            <person name="Klenk H.P."/>
            <person name="Kyrpides N.C."/>
        </authorList>
    </citation>
    <scope>NUCLEOTIDE SEQUENCE [LARGE SCALE GENOMIC DNA]</scope>
    <source>
        <strain evidence="7">ATCC 33309 / DSM 7299 / CCUG 15893 / LMG 7604 / NCTC 12251 / CI</strain>
    </source>
</reference>
<name>D5V6A5_ARCNC</name>
<keyword evidence="1 6" id="KW-0560">Oxidoreductase</keyword>
<gene>
    <name evidence="6" type="ordered locus">Arnit_2526</name>
</gene>
<dbReference type="KEGG" id="ant:Arnit_2526"/>
<proteinExistence type="predicted"/>
<evidence type="ECO:0000313" key="6">
    <source>
        <dbReference type="EMBL" id="ADG94175.1"/>
    </source>
</evidence>
<protein>
    <submittedName>
        <fullName evidence="6">2-hydroxy-3-oxopropionate reductase</fullName>
        <ecNumber evidence="6">1.1.1.60</ecNumber>
    </submittedName>
</protein>
<dbReference type="InterPro" id="IPR006115">
    <property type="entry name" value="6PGDH_NADP-bd"/>
</dbReference>
<dbReference type="PANTHER" id="PTHR43580:SF2">
    <property type="entry name" value="CYTOKINE-LIKE NUCLEAR FACTOR N-PAC"/>
    <property type="match status" value="1"/>
</dbReference>
<evidence type="ECO:0000256" key="2">
    <source>
        <dbReference type="ARBA" id="ARBA00023027"/>
    </source>
</evidence>
<dbReference type="PANTHER" id="PTHR43580">
    <property type="entry name" value="OXIDOREDUCTASE GLYR1-RELATED"/>
    <property type="match status" value="1"/>
</dbReference>
<keyword evidence="2" id="KW-0520">NAD</keyword>
<dbReference type="SUPFAM" id="SSF48179">
    <property type="entry name" value="6-phosphogluconate dehydrogenase C-terminal domain-like"/>
    <property type="match status" value="1"/>
</dbReference>
<dbReference type="OrthoDB" id="9777604at2"/>
<sequence length="284" mass="31148">MSIGFIGLGNLGKAISSRLRDVGEEVIVYNRNADKIKDLGYEIALTPKELLKKCDTIFMCLFDSPAVNNIFSMPGGLLCEELKGKTIIDLTTNHYEDVLKFHEAVNTLGGNYLENPVFGSVAPALKGELTVVSSGKKEVFENAKPILEKIAKEIFYLEKPSSATKMKLINNLCLGSFMATLAECTALAENCEIPKAKALEILGVGGGQSLVLKAKTQKLIDEDFSPHFSNSAINKDLHLLQNLAFSLNQPLYSAAIPKELFSKMKMLGKGDEDFSSIYQLFKNK</sequence>
<keyword evidence="7" id="KW-1185">Reference proteome</keyword>
<dbReference type="InterPro" id="IPR015815">
    <property type="entry name" value="HIBADH-related"/>
</dbReference>
<dbReference type="InterPro" id="IPR051265">
    <property type="entry name" value="HIBADH-related_NP60_sf"/>
</dbReference>
<dbReference type="EMBL" id="CP001999">
    <property type="protein sequence ID" value="ADG94175.1"/>
    <property type="molecule type" value="Genomic_DNA"/>
</dbReference>
<dbReference type="InterPro" id="IPR036291">
    <property type="entry name" value="NAD(P)-bd_dom_sf"/>
</dbReference>
<dbReference type="HOGENOM" id="CLU_035117_0_6_7"/>
<evidence type="ECO:0000259" key="4">
    <source>
        <dbReference type="Pfam" id="PF03446"/>
    </source>
</evidence>
<feature type="active site" evidence="3">
    <location>
        <position position="167"/>
    </location>
</feature>
<dbReference type="Gene3D" id="1.10.1040.10">
    <property type="entry name" value="N-(1-d-carboxylethyl)-l-norvaline Dehydrogenase, domain 2"/>
    <property type="match status" value="1"/>
</dbReference>
<dbReference type="Pfam" id="PF03446">
    <property type="entry name" value="NAD_binding_2"/>
    <property type="match status" value="1"/>
</dbReference>
<dbReference type="SUPFAM" id="SSF51735">
    <property type="entry name" value="NAD(P)-binding Rossmann-fold domains"/>
    <property type="match status" value="1"/>
</dbReference>
<dbReference type="Pfam" id="PF14833">
    <property type="entry name" value="NAD_binding_11"/>
    <property type="match status" value="1"/>
</dbReference>